<protein>
    <submittedName>
        <fullName evidence="1">Phage protein</fullName>
    </submittedName>
</protein>
<sequence>MNSTITYDLLKKQIAEEILDEIKEMIKENDLANQWVNQKALVEEYGYSLQIIKRMEDYGLKSFKKGKNHMYCLADVNEILHLMKN</sequence>
<gene>
    <name evidence="1" type="ORF">NCTC5385_00422</name>
</gene>
<accession>A0A4U9XPW3</accession>
<evidence type="ECO:0000313" key="1">
    <source>
        <dbReference type="EMBL" id="VTS14745.1"/>
    </source>
</evidence>
<dbReference type="EMBL" id="LR594035">
    <property type="protein sequence ID" value="VTS14745.1"/>
    <property type="molecule type" value="Genomic_DNA"/>
</dbReference>
<reference evidence="1 2" key="1">
    <citation type="submission" date="2019-05" db="EMBL/GenBank/DDBJ databases">
        <authorList>
            <consortium name="Pathogen Informatics"/>
        </authorList>
    </citation>
    <scope>NUCLEOTIDE SEQUENCE [LARGE SCALE GENOMIC DNA]</scope>
    <source>
        <strain evidence="1 2">NCTC5385</strain>
    </source>
</reference>
<dbReference type="Proteomes" id="UP000304914">
    <property type="component" value="Chromosome"/>
</dbReference>
<organism evidence="1 2">
    <name type="scientific">Streptococcus pseudoporcinus</name>
    <dbReference type="NCBI Taxonomy" id="361101"/>
    <lineage>
        <taxon>Bacteria</taxon>
        <taxon>Bacillati</taxon>
        <taxon>Bacillota</taxon>
        <taxon>Bacilli</taxon>
        <taxon>Lactobacillales</taxon>
        <taxon>Streptococcaceae</taxon>
        <taxon>Streptococcus</taxon>
    </lineage>
</organism>
<proteinExistence type="predicted"/>
<dbReference type="AlphaFoldDB" id="A0A4U9XPW3"/>
<name>A0A4U9XPW3_9STRE</name>
<evidence type="ECO:0000313" key="2">
    <source>
        <dbReference type="Proteomes" id="UP000304914"/>
    </source>
</evidence>
<dbReference type="RefSeq" id="WP_138068048.1">
    <property type="nucleotide sequence ID" value="NZ_LR594035.1"/>
</dbReference>